<feature type="region of interest" description="Disordered" evidence="2">
    <location>
        <begin position="493"/>
        <end position="513"/>
    </location>
</feature>
<evidence type="ECO:0000259" key="3">
    <source>
        <dbReference type="PROSITE" id="PS50158"/>
    </source>
</evidence>
<dbReference type="SMART" id="SM00343">
    <property type="entry name" value="ZnF_C2HC"/>
    <property type="match status" value="3"/>
</dbReference>
<dbReference type="GO" id="GO:0008270">
    <property type="term" value="F:zinc ion binding"/>
    <property type="evidence" value="ECO:0007669"/>
    <property type="project" value="UniProtKB-KW"/>
</dbReference>
<proteinExistence type="predicted"/>
<dbReference type="SUPFAM" id="SSF57756">
    <property type="entry name" value="Retrovirus zinc finger-like domains"/>
    <property type="match status" value="1"/>
</dbReference>
<dbReference type="InterPro" id="IPR036875">
    <property type="entry name" value="Znf_CCHC_sf"/>
</dbReference>
<evidence type="ECO:0000313" key="4">
    <source>
        <dbReference type="EMBL" id="KAJ8970354.1"/>
    </source>
</evidence>
<protein>
    <recommendedName>
        <fullName evidence="3">CCHC-type domain-containing protein</fullName>
    </recommendedName>
</protein>
<keyword evidence="5" id="KW-1185">Reference proteome</keyword>
<evidence type="ECO:0000256" key="2">
    <source>
        <dbReference type="SAM" id="MobiDB-lite"/>
    </source>
</evidence>
<dbReference type="PROSITE" id="PS50158">
    <property type="entry name" value="ZF_CCHC"/>
    <property type="match status" value="1"/>
</dbReference>
<evidence type="ECO:0000256" key="1">
    <source>
        <dbReference type="PROSITE-ProRule" id="PRU00047"/>
    </source>
</evidence>
<dbReference type="InterPro" id="IPR001878">
    <property type="entry name" value="Znf_CCHC"/>
</dbReference>
<dbReference type="EMBL" id="JANEYF010000366">
    <property type="protein sequence ID" value="KAJ8970354.1"/>
    <property type="molecule type" value="Genomic_DNA"/>
</dbReference>
<gene>
    <name evidence="4" type="ORF">NQ314_001265</name>
</gene>
<reference evidence="4" key="1">
    <citation type="journal article" date="2023" name="Insect Mol. Biol.">
        <title>Genome sequencing provides insights into the evolution of gene families encoding plant cell wall-degrading enzymes in longhorned beetles.</title>
        <authorList>
            <person name="Shin N.R."/>
            <person name="Okamura Y."/>
            <person name="Kirsch R."/>
            <person name="Pauchet Y."/>
        </authorList>
    </citation>
    <scope>NUCLEOTIDE SEQUENCE</scope>
    <source>
        <strain evidence="4">RBIC_L_NR</strain>
    </source>
</reference>
<accession>A0AAV8ZVP9</accession>
<dbReference type="AlphaFoldDB" id="A0AAV8ZVP9"/>
<keyword evidence="1" id="KW-0479">Metal-binding</keyword>
<keyword evidence="1" id="KW-0863">Zinc-finger</keyword>
<sequence length="526" mass="60009">MSVQVAKLGKLIEENSNTKKEIKEVAIKLKKNVDTYNRSSIQTWLDNNKWEPVEKQLYDVDVQTKPETNDCATQTSPWSRGKSLLYTLEGVNTLEKWKEEQSKTWDESIFTNTEIKVGNPLTTKDEVVKTVLIEPTDPKMEKSIQKLYREKYPELDDIIDDFGTLEQVTRVKCQAPRSHTRKTIIKICHNSTDEDLWEKLSRLRDETTDFEWIALHQVTCMSPQRLQKMVECIFFGKITKVCIYTANIVNPQNANKSPRERKTYALVVEDKGKDFNSILKNVKDKIGKTSTGDIIREIRSTKDGKLLITTDKDECGLKNLKIEIEKIMDTISVRSIGVDNKTEVIHIRGLDATTDKEEIKRAIEEKIGPTCGKMIKISELRPNANHTAAVTLALGKEEADLLLKDNQIRIGLVRCKMEKRIEVRKCTRCWAFDHKTADCQGPDRRSLCFKCGKEGHPSKSCTEEEACPMCQERGHKAGSGKCQAFRRALSHARKTNRQATRGSDNTDKNNEMVIVPSVSETLLDNK</sequence>
<dbReference type="Proteomes" id="UP001162156">
    <property type="component" value="Unassembled WGS sequence"/>
</dbReference>
<comment type="caution">
    <text evidence="4">The sequence shown here is derived from an EMBL/GenBank/DDBJ whole genome shotgun (WGS) entry which is preliminary data.</text>
</comment>
<evidence type="ECO:0000313" key="5">
    <source>
        <dbReference type="Proteomes" id="UP001162156"/>
    </source>
</evidence>
<dbReference type="Gene3D" id="4.10.60.10">
    <property type="entry name" value="Zinc finger, CCHC-type"/>
    <property type="match status" value="1"/>
</dbReference>
<keyword evidence="1" id="KW-0862">Zinc</keyword>
<organism evidence="4 5">
    <name type="scientific">Rhamnusium bicolor</name>
    <dbReference type="NCBI Taxonomy" id="1586634"/>
    <lineage>
        <taxon>Eukaryota</taxon>
        <taxon>Metazoa</taxon>
        <taxon>Ecdysozoa</taxon>
        <taxon>Arthropoda</taxon>
        <taxon>Hexapoda</taxon>
        <taxon>Insecta</taxon>
        <taxon>Pterygota</taxon>
        <taxon>Neoptera</taxon>
        <taxon>Endopterygota</taxon>
        <taxon>Coleoptera</taxon>
        <taxon>Polyphaga</taxon>
        <taxon>Cucujiformia</taxon>
        <taxon>Chrysomeloidea</taxon>
        <taxon>Cerambycidae</taxon>
        <taxon>Lepturinae</taxon>
        <taxon>Rhagiini</taxon>
        <taxon>Rhamnusium</taxon>
    </lineage>
</organism>
<name>A0AAV8ZVP9_9CUCU</name>
<feature type="domain" description="CCHC-type" evidence="3">
    <location>
        <begin position="448"/>
        <end position="463"/>
    </location>
</feature>
<dbReference type="GO" id="GO:0003676">
    <property type="term" value="F:nucleic acid binding"/>
    <property type="evidence" value="ECO:0007669"/>
    <property type="project" value="InterPro"/>
</dbReference>